<evidence type="ECO:0000256" key="6">
    <source>
        <dbReference type="ARBA" id="ARBA00022692"/>
    </source>
</evidence>
<evidence type="ECO:0000256" key="7">
    <source>
        <dbReference type="ARBA" id="ARBA00022723"/>
    </source>
</evidence>
<keyword evidence="6 16" id="KW-0812">Transmembrane</keyword>
<gene>
    <name evidence="18" type="ORF">BJZ21_001228</name>
</gene>
<dbReference type="Proteomes" id="UP000535511">
    <property type="component" value="Unassembled WGS sequence"/>
</dbReference>
<protein>
    <recommendedName>
        <fullName evidence="3">cytochrome-c oxidase</fullName>
        <ecNumber evidence="3">7.1.1.9</ecNumber>
    </recommendedName>
    <alternativeName>
        <fullName evidence="14">Cytochrome aa3 subunit 2</fullName>
    </alternativeName>
</protein>
<dbReference type="GO" id="GO:0016020">
    <property type="term" value="C:membrane"/>
    <property type="evidence" value="ECO:0007669"/>
    <property type="project" value="UniProtKB-SubCell"/>
</dbReference>
<evidence type="ECO:0000256" key="16">
    <source>
        <dbReference type="SAM" id="Phobius"/>
    </source>
</evidence>
<dbReference type="Gene3D" id="1.10.287.90">
    <property type="match status" value="1"/>
</dbReference>
<keyword evidence="10 16" id="KW-1133">Transmembrane helix</keyword>
<dbReference type="SUPFAM" id="SSF49503">
    <property type="entry name" value="Cupredoxins"/>
    <property type="match status" value="1"/>
</dbReference>
<dbReference type="InterPro" id="IPR002429">
    <property type="entry name" value="CcO_II-like_C"/>
</dbReference>
<evidence type="ECO:0000256" key="5">
    <source>
        <dbReference type="ARBA" id="ARBA00022660"/>
    </source>
</evidence>
<evidence type="ECO:0000256" key="2">
    <source>
        <dbReference type="ARBA" id="ARBA00007866"/>
    </source>
</evidence>
<dbReference type="PANTHER" id="PTHR22888:SF9">
    <property type="entry name" value="CYTOCHROME C OXIDASE SUBUNIT 2"/>
    <property type="match status" value="1"/>
</dbReference>
<dbReference type="InterPro" id="IPR014222">
    <property type="entry name" value="Cyt_c_oxidase_su2"/>
</dbReference>
<dbReference type="GO" id="GO:0005507">
    <property type="term" value="F:copper ion binding"/>
    <property type="evidence" value="ECO:0007669"/>
    <property type="project" value="InterPro"/>
</dbReference>
<feature type="transmembrane region" description="Helical" evidence="16">
    <location>
        <begin position="21"/>
        <end position="40"/>
    </location>
</feature>
<feature type="transmembrane region" description="Helical" evidence="16">
    <location>
        <begin position="60"/>
        <end position="83"/>
    </location>
</feature>
<evidence type="ECO:0000256" key="11">
    <source>
        <dbReference type="ARBA" id="ARBA00023008"/>
    </source>
</evidence>
<keyword evidence="4" id="KW-0813">Transport</keyword>
<dbReference type="GO" id="GO:0016491">
    <property type="term" value="F:oxidoreductase activity"/>
    <property type="evidence" value="ECO:0007669"/>
    <property type="project" value="UniProtKB-KW"/>
</dbReference>
<name>A0A7Y9E4U7_9ACTN</name>
<proteinExistence type="inferred from homology"/>
<keyword evidence="8" id="KW-1278">Translocase</keyword>
<comment type="catalytic activity">
    <reaction evidence="15">
        <text>4 Fe(II)-[cytochrome c] + O2 + 8 H(+)(in) = 4 Fe(III)-[cytochrome c] + 2 H2O + 4 H(+)(out)</text>
        <dbReference type="Rhea" id="RHEA:11436"/>
        <dbReference type="Rhea" id="RHEA-COMP:10350"/>
        <dbReference type="Rhea" id="RHEA-COMP:14399"/>
        <dbReference type="ChEBI" id="CHEBI:15377"/>
        <dbReference type="ChEBI" id="CHEBI:15378"/>
        <dbReference type="ChEBI" id="CHEBI:15379"/>
        <dbReference type="ChEBI" id="CHEBI:29033"/>
        <dbReference type="ChEBI" id="CHEBI:29034"/>
        <dbReference type="EC" id="7.1.1.9"/>
    </reaction>
</comment>
<reference evidence="18 19" key="1">
    <citation type="submission" date="2020-07" db="EMBL/GenBank/DDBJ databases">
        <title>Sequencing the genomes of 1000 actinobacteria strains.</title>
        <authorList>
            <person name="Klenk H.-P."/>
        </authorList>
    </citation>
    <scope>NUCLEOTIDE SEQUENCE [LARGE SCALE GENOMIC DNA]</scope>
    <source>
        <strain evidence="18 19">DSM 21350</strain>
    </source>
</reference>
<comment type="subcellular location">
    <subcellularLocation>
        <location evidence="1">Membrane</location>
        <topology evidence="1">Multi-pass membrane protein</topology>
    </subcellularLocation>
</comment>
<accession>A0A7Y9E4U7</accession>
<evidence type="ECO:0000256" key="8">
    <source>
        <dbReference type="ARBA" id="ARBA00022967"/>
    </source>
</evidence>
<keyword evidence="12 16" id="KW-0472">Membrane</keyword>
<evidence type="ECO:0000256" key="12">
    <source>
        <dbReference type="ARBA" id="ARBA00023136"/>
    </source>
</evidence>
<evidence type="ECO:0000256" key="1">
    <source>
        <dbReference type="ARBA" id="ARBA00004141"/>
    </source>
</evidence>
<dbReference type="EC" id="7.1.1.9" evidence="3"/>
<sequence>MSSTEEIQKRPRWWNHRDVRVIALLWAVFTILGVVFALIVPRHLMGVAASDTMTEVERTFVVFSVASAPVAALVWALAGYSLWRWRRRGPWSAGDPDGPPLRGHGWSTGLWMFVSSALCLFLLIWGLAALSSVDSPASASAATPMEIDVTGQQWVWTFTYPENGGFETDQLYLPVDRPVVFKVTSDDVIHSFWVPSMGIKVDANPGMTTTTRTTPDRIGVYQVKCAELCGLLHADMETDAHVVSSDDFATWAATRGGSS</sequence>
<evidence type="ECO:0000259" key="17">
    <source>
        <dbReference type="PROSITE" id="PS50857"/>
    </source>
</evidence>
<dbReference type="RefSeq" id="WP_179662933.1">
    <property type="nucleotide sequence ID" value="NZ_JACCBG010000001.1"/>
</dbReference>
<dbReference type="PROSITE" id="PS50857">
    <property type="entry name" value="COX2_CUA"/>
    <property type="match status" value="1"/>
</dbReference>
<keyword evidence="5" id="KW-0679">Respiratory chain</keyword>
<keyword evidence="18" id="KW-0560">Oxidoreductase</keyword>
<evidence type="ECO:0000313" key="19">
    <source>
        <dbReference type="Proteomes" id="UP000535511"/>
    </source>
</evidence>
<dbReference type="EMBL" id="JACCBG010000001">
    <property type="protein sequence ID" value="NYD41145.1"/>
    <property type="molecule type" value="Genomic_DNA"/>
</dbReference>
<keyword evidence="11" id="KW-0186">Copper</keyword>
<dbReference type="InterPro" id="IPR001505">
    <property type="entry name" value="Copper_CuA"/>
</dbReference>
<keyword evidence="19" id="KW-1185">Reference proteome</keyword>
<evidence type="ECO:0000256" key="13">
    <source>
        <dbReference type="ARBA" id="ARBA00024688"/>
    </source>
</evidence>
<evidence type="ECO:0000313" key="18">
    <source>
        <dbReference type="EMBL" id="NYD41145.1"/>
    </source>
</evidence>
<dbReference type="InterPro" id="IPR008972">
    <property type="entry name" value="Cupredoxin"/>
</dbReference>
<feature type="domain" description="Cytochrome oxidase subunit II copper A binding" evidence="17">
    <location>
        <begin position="142"/>
        <end position="254"/>
    </location>
</feature>
<keyword evidence="7" id="KW-0479">Metal-binding</keyword>
<organism evidence="18 19">
    <name type="scientific">Nocardioides panaciterrulae</name>
    <dbReference type="NCBI Taxonomy" id="661492"/>
    <lineage>
        <taxon>Bacteria</taxon>
        <taxon>Bacillati</taxon>
        <taxon>Actinomycetota</taxon>
        <taxon>Actinomycetes</taxon>
        <taxon>Propionibacteriales</taxon>
        <taxon>Nocardioidaceae</taxon>
        <taxon>Nocardioides</taxon>
    </lineage>
</organism>
<evidence type="ECO:0000256" key="3">
    <source>
        <dbReference type="ARBA" id="ARBA00012949"/>
    </source>
</evidence>
<evidence type="ECO:0000256" key="14">
    <source>
        <dbReference type="ARBA" id="ARBA00031399"/>
    </source>
</evidence>
<evidence type="ECO:0000256" key="15">
    <source>
        <dbReference type="ARBA" id="ARBA00047816"/>
    </source>
</evidence>
<dbReference type="GO" id="GO:0004129">
    <property type="term" value="F:cytochrome-c oxidase activity"/>
    <property type="evidence" value="ECO:0007669"/>
    <property type="project" value="UniProtKB-EC"/>
</dbReference>
<dbReference type="NCBIfam" id="TIGR02866">
    <property type="entry name" value="CoxB"/>
    <property type="match status" value="1"/>
</dbReference>
<evidence type="ECO:0000256" key="9">
    <source>
        <dbReference type="ARBA" id="ARBA00022982"/>
    </source>
</evidence>
<evidence type="ECO:0000256" key="10">
    <source>
        <dbReference type="ARBA" id="ARBA00022989"/>
    </source>
</evidence>
<comment type="similarity">
    <text evidence="2">Belongs to the cytochrome c oxidase subunit 2 family.</text>
</comment>
<comment type="caution">
    <text evidence="18">The sequence shown here is derived from an EMBL/GenBank/DDBJ whole genome shotgun (WGS) entry which is preliminary data.</text>
</comment>
<keyword evidence="9" id="KW-0249">Electron transport</keyword>
<evidence type="ECO:0000256" key="4">
    <source>
        <dbReference type="ARBA" id="ARBA00022448"/>
    </source>
</evidence>
<dbReference type="InterPro" id="IPR045187">
    <property type="entry name" value="CcO_II"/>
</dbReference>
<comment type="function">
    <text evidence="13">Subunits I and II form the functional core of the enzyme complex. Electrons originating in cytochrome c are transferred via heme a and Cu(A) to the binuclear center formed by heme a3 and Cu(B).</text>
</comment>
<dbReference type="AlphaFoldDB" id="A0A7Y9E4U7"/>
<dbReference type="InterPro" id="IPR036257">
    <property type="entry name" value="Cyt_c_oxidase_su2_TM_sf"/>
</dbReference>
<dbReference type="Pfam" id="PF00116">
    <property type="entry name" value="COX2"/>
    <property type="match status" value="1"/>
</dbReference>
<feature type="transmembrane region" description="Helical" evidence="16">
    <location>
        <begin position="110"/>
        <end position="130"/>
    </location>
</feature>
<dbReference type="PROSITE" id="PS00078">
    <property type="entry name" value="COX2"/>
    <property type="match status" value="1"/>
</dbReference>
<dbReference type="GO" id="GO:0042773">
    <property type="term" value="P:ATP synthesis coupled electron transport"/>
    <property type="evidence" value="ECO:0007669"/>
    <property type="project" value="TreeGrafter"/>
</dbReference>
<dbReference type="PANTHER" id="PTHR22888">
    <property type="entry name" value="CYTOCHROME C OXIDASE, SUBUNIT II"/>
    <property type="match status" value="1"/>
</dbReference>
<dbReference type="Gene3D" id="2.60.40.420">
    <property type="entry name" value="Cupredoxins - blue copper proteins"/>
    <property type="match status" value="1"/>
</dbReference>